<dbReference type="PANTHER" id="PTHR30346:SF29">
    <property type="entry name" value="LYSR SUBSTRATE-BINDING"/>
    <property type="match status" value="1"/>
</dbReference>
<keyword evidence="2" id="KW-0805">Transcription regulation</keyword>
<dbReference type="GO" id="GO:0003677">
    <property type="term" value="F:DNA binding"/>
    <property type="evidence" value="ECO:0007669"/>
    <property type="project" value="UniProtKB-KW"/>
</dbReference>
<evidence type="ECO:0000256" key="3">
    <source>
        <dbReference type="ARBA" id="ARBA00023125"/>
    </source>
</evidence>
<feature type="domain" description="HTH lysR-type" evidence="6">
    <location>
        <begin position="27"/>
        <end position="84"/>
    </location>
</feature>
<dbReference type="AlphaFoldDB" id="A0AA97CSE3"/>
<dbReference type="GO" id="GO:0032993">
    <property type="term" value="C:protein-DNA complex"/>
    <property type="evidence" value="ECO:0007669"/>
    <property type="project" value="TreeGrafter"/>
</dbReference>
<gene>
    <name evidence="7" type="primary">benM</name>
    <name evidence="7" type="ORF">MP11Mi_05270</name>
</gene>
<dbReference type="PANTHER" id="PTHR30346">
    <property type="entry name" value="TRANSCRIPTIONAL DUAL REGULATOR HCAR-RELATED"/>
    <property type="match status" value="1"/>
</dbReference>
<reference evidence="7" key="1">
    <citation type="submission" date="2023-06" db="EMBL/GenBank/DDBJ databases">
        <title>Gordonia sp. nov. and Pseudochrobactrum sp. nov., two species isolated from the burying beetle Nicrophorus vespilloides.</title>
        <authorList>
            <person name="Poehlein A."/>
            <person name="Guzman J."/>
            <person name="Daniel R."/>
            <person name="Vilcinskas A."/>
        </authorList>
    </citation>
    <scope>NUCLEOTIDE SEQUENCE</scope>
    <source>
        <strain evidence="7">MP11Mi</strain>
    </source>
</reference>
<dbReference type="Gene3D" id="3.40.190.10">
    <property type="entry name" value="Periplasmic binding protein-like II"/>
    <property type="match status" value="2"/>
</dbReference>
<dbReference type="Pfam" id="PF00126">
    <property type="entry name" value="HTH_1"/>
    <property type="match status" value="1"/>
</dbReference>
<sequence length="324" mass="33814">MASILAVIIVNDKRTVLRHIDYDRFMIDVSALQALRALADLGTMSRVADDLGFTASAISQKIKRLEAEVGVQLVSPAGRRVVLTAAGRALVESVPGVVQALEQSVSAARSADAGVPRGTFRIVAFSTAVRGIVAPVLAGLAVDYPDLRVEIVEGDPVPAVYAVESGGADLALVHDADGVPTPVSPGVRPSLLHTDVGDLAVPAGHPLAQSREPIGLADLAGCRWVTSPPGTVCHQWFQRMFASSAAEPDVVHSVDDFSTQMALVASGDVVALIPRLARPAPPAGVEIASLKQAPRRVVHAVWRRSGEDDPALRAVVAALEAEAS</sequence>
<dbReference type="InterPro" id="IPR005119">
    <property type="entry name" value="LysR_subst-bd"/>
</dbReference>
<evidence type="ECO:0000256" key="4">
    <source>
        <dbReference type="ARBA" id="ARBA00023159"/>
    </source>
</evidence>
<accession>A0AA97CSE3</accession>
<organism evidence="7">
    <name type="scientific">Gordonia sp. MP11Mi</name>
    <dbReference type="NCBI Taxonomy" id="3022769"/>
    <lineage>
        <taxon>Bacteria</taxon>
        <taxon>Bacillati</taxon>
        <taxon>Actinomycetota</taxon>
        <taxon>Actinomycetes</taxon>
        <taxon>Mycobacteriales</taxon>
        <taxon>Gordoniaceae</taxon>
        <taxon>Gordonia</taxon>
    </lineage>
</organism>
<dbReference type="GO" id="GO:0003700">
    <property type="term" value="F:DNA-binding transcription factor activity"/>
    <property type="evidence" value="ECO:0007669"/>
    <property type="project" value="InterPro"/>
</dbReference>
<dbReference type="InterPro" id="IPR036390">
    <property type="entry name" value="WH_DNA-bd_sf"/>
</dbReference>
<name>A0AA97CSE3_9ACTN</name>
<keyword evidence="4" id="KW-0010">Activator</keyword>
<keyword evidence="3" id="KW-0238">DNA-binding</keyword>
<evidence type="ECO:0000256" key="2">
    <source>
        <dbReference type="ARBA" id="ARBA00023015"/>
    </source>
</evidence>
<dbReference type="Gene3D" id="1.10.10.10">
    <property type="entry name" value="Winged helix-like DNA-binding domain superfamily/Winged helix DNA-binding domain"/>
    <property type="match status" value="1"/>
</dbReference>
<dbReference type="InterPro" id="IPR000847">
    <property type="entry name" value="LysR_HTH_N"/>
</dbReference>
<proteinExistence type="inferred from homology"/>
<dbReference type="CDD" id="cd08423">
    <property type="entry name" value="PBP2_LTTR_like_6"/>
    <property type="match status" value="1"/>
</dbReference>
<evidence type="ECO:0000313" key="7">
    <source>
        <dbReference type="EMBL" id="WOC11459.1"/>
    </source>
</evidence>
<comment type="similarity">
    <text evidence="1">Belongs to the LysR transcriptional regulatory family.</text>
</comment>
<evidence type="ECO:0000256" key="1">
    <source>
        <dbReference type="ARBA" id="ARBA00009437"/>
    </source>
</evidence>
<evidence type="ECO:0000256" key="5">
    <source>
        <dbReference type="ARBA" id="ARBA00023163"/>
    </source>
</evidence>
<dbReference type="SUPFAM" id="SSF53850">
    <property type="entry name" value="Periplasmic binding protein-like II"/>
    <property type="match status" value="1"/>
</dbReference>
<dbReference type="SUPFAM" id="SSF46785">
    <property type="entry name" value="Winged helix' DNA-binding domain"/>
    <property type="match status" value="1"/>
</dbReference>
<evidence type="ECO:0000259" key="6">
    <source>
        <dbReference type="PROSITE" id="PS50931"/>
    </source>
</evidence>
<dbReference type="Pfam" id="PF03466">
    <property type="entry name" value="LysR_substrate"/>
    <property type="match status" value="1"/>
</dbReference>
<keyword evidence="5" id="KW-0804">Transcription</keyword>
<protein>
    <submittedName>
        <fullName evidence="7">HTH-type transcriptional regulator BenM</fullName>
    </submittedName>
</protein>
<dbReference type="PROSITE" id="PS50931">
    <property type="entry name" value="HTH_LYSR"/>
    <property type="match status" value="1"/>
</dbReference>
<dbReference type="InterPro" id="IPR036388">
    <property type="entry name" value="WH-like_DNA-bd_sf"/>
</dbReference>
<dbReference type="EMBL" id="CP128986">
    <property type="protein sequence ID" value="WOC11459.1"/>
    <property type="molecule type" value="Genomic_DNA"/>
</dbReference>